<protein>
    <recommendedName>
        <fullName evidence="1">acylphosphatase</fullName>
        <ecNumber evidence="1">3.6.1.7</ecNumber>
    </recommendedName>
</protein>
<sequence length="110" mass="12427">MFKSFQVIGKVQGIMFRQTFIRACLQRNIHAGATNDPSDRNLVTCSVEASEDAVIEKLIEDLTNLEKLNSWGAHVESLKVLKDSVAITKHEVTTDNVDNFNWSPDVEFFL</sequence>
<dbReference type="Pfam" id="PF00708">
    <property type="entry name" value="Acylphosphatase"/>
    <property type="match status" value="1"/>
</dbReference>
<dbReference type="Proteomes" id="UP000196531">
    <property type="component" value="Unassembled WGS sequence"/>
</dbReference>
<dbReference type="SUPFAM" id="SSF54975">
    <property type="entry name" value="Acylphosphatase/BLUF domain-like"/>
    <property type="match status" value="1"/>
</dbReference>
<dbReference type="InterPro" id="IPR036046">
    <property type="entry name" value="Acylphosphatase-like_dom_sf"/>
</dbReference>
<dbReference type="AlphaFoldDB" id="A0A1Y5FCF9"/>
<dbReference type="GO" id="GO:0003998">
    <property type="term" value="F:acylphosphatase activity"/>
    <property type="evidence" value="ECO:0007669"/>
    <property type="project" value="UniProtKB-EC"/>
</dbReference>
<dbReference type="InterPro" id="IPR001792">
    <property type="entry name" value="Acylphosphatase-like_dom"/>
</dbReference>
<evidence type="ECO:0000256" key="1">
    <source>
        <dbReference type="PROSITE-ProRule" id="PRU00520"/>
    </source>
</evidence>
<reference evidence="5" key="1">
    <citation type="journal article" date="2017" name="Proc. Natl. Acad. Sci. U.S.A.">
        <title>Simulation of Deepwater Horizon oil plume reveals substrate specialization within a complex community of hydrocarbon-degraders.</title>
        <authorList>
            <person name="Hu P."/>
            <person name="Dubinsky E.A."/>
            <person name="Probst A.J."/>
            <person name="Wang J."/>
            <person name="Sieber C.M.K."/>
            <person name="Tom L.M."/>
            <person name="Gardinali P."/>
            <person name="Banfield J.F."/>
            <person name="Atlas R.M."/>
            <person name="Andersen G.L."/>
        </authorList>
    </citation>
    <scope>NUCLEOTIDE SEQUENCE [LARGE SCALE GENOMIC DNA]</scope>
</reference>
<feature type="active site" evidence="1">
    <location>
        <position position="35"/>
    </location>
</feature>
<dbReference type="EC" id="3.6.1.7" evidence="1"/>
<comment type="caution">
    <text evidence="4">The sequence shown here is derived from an EMBL/GenBank/DDBJ whole genome shotgun (WGS) entry which is preliminary data.</text>
</comment>
<dbReference type="PROSITE" id="PS51160">
    <property type="entry name" value="ACYLPHOSPHATASE_3"/>
    <property type="match status" value="1"/>
</dbReference>
<organism evidence="4 5">
    <name type="scientific">Halobacteriovorax marinus</name>
    <dbReference type="NCBI Taxonomy" id="97084"/>
    <lineage>
        <taxon>Bacteria</taxon>
        <taxon>Pseudomonadati</taxon>
        <taxon>Bdellovibrionota</taxon>
        <taxon>Bacteriovoracia</taxon>
        <taxon>Bacteriovoracales</taxon>
        <taxon>Halobacteriovoraceae</taxon>
        <taxon>Halobacteriovorax</taxon>
    </lineage>
</organism>
<keyword evidence="1" id="KW-0378">Hydrolase</keyword>
<comment type="similarity">
    <text evidence="2">Belongs to the acylphosphatase family.</text>
</comment>
<accession>A0A1Y5FCF9</accession>
<proteinExistence type="inferred from homology"/>
<feature type="active site" evidence="1">
    <location>
        <position position="17"/>
    </location>
</feature>
<comment type="catalytic activity">
    <reaction evidence="1">
        <text>an acyl phosphate + H2O = a carboxylate + phosphate + H(+)</text>
        <dbReference type="Rhea" id="RHEA:14965"/>
        <dbReference type="ChEBI" id="CHEBI:15377"/>
        <dbReference type="ChEBI" id="CHEBI:15378"/>
        <dbReference type="ChEBI" id="CHEBI:29067"/>
        <dbReference type="ChEBI" id="CHEBI:43474"/>
        <dbReference type="ChEBI" id="CHEBI:59918"/>
        <dbReference type="EC" id="3.6.1.7"/>
    </reaction>
</comment>
<feature type="domain" description="Acylphosphatase-like" evidence="3">
    <location>
        <begin position="2"/>
        <end position="104"/>
    </location>
</feature>
<evidence type="ECO:0000313" key="5">
    <source>
        <dbReference type="Proteomes" id="UP000196531"/>
    </source>
</evidence>
<dbReference type="EMBL" id="MAAO01000002">
    <property type="protein sequence ID" value="OUR99818.1"/>
    <property type="molecule type" value="Genomic_DNA"/>
</dbReference>
<evidence type="ECO:0000313" key="4">
    <source>
        <dbReference type="EMBL" id="OUR99818.1"/>
    </source>
</evidence>
<dbReference type="Gene3D" id="3.30.70.100">
    <property type="match status" value="1"/>
</dbReference>
<evidence type="ECO:0000256" key="2">
    <source>
        <dbReference type="RuleBase" id="RU004168"/>
    </source>
</evidence>
<name>A0A1Y5FCF9_9BACT</name>
<evidence type="ECO:0000259" key="3">
    <source>
        <dbReference type="PROSITE" id="PS51160"/>
    </source>
</evidence>
<gene>
    <name evidence="4" type="ORF">A9Q84_01975</name>
</gene>